<dbReference type="RefSeq" id="XP_069232287.1">
    <property type="nucleotide sequence ID" value="XM_069370802.1"/>
</dbReference>
<reference evidence="2 3" key="1">
    <citation type="journal article" date="2020" name="Microbiol. Resour. Announc.">
        <title>Draft Genome Sequence of a Cladosporium Species Isolated from the Mesophotic Ascidian Didemnum maculosum.</title>
        <authorList>
            <person name="Gioti A."/>
            <person name="Siaperas R."/>
            <person name="Nikolaivits E."/>
            <person name="Le Goff G."/>
            <person name="Ouazzani J."/>
            <person name="Kotoulas G."/>
            <person name="Topakas E."/>
        </authorList>
    </citation>
    <scope>NUCLEOTIDE SEQUENCE [LARGE SCALE GENOMIC DNA]</scope>
    <source>
        <strain evidence="2 3">TM138-S3</strain>
    </source>
</reference>
<dbReference type="AlphaFoldDB" id="A0AB34KW68"/>
<evidence type="ECO:0000313" key="3">
    <source>
        <dbReference type="Proteomes" id="UP000803884"/>
    </source>
</evidence>
<feature type="compositionally biased region" description="Low complexity" evidence="1">
    <location>
        <begin position="1"/>
        <end position="14"/>
    </location>
</feature>
<dbReference type="EMBL" id="JAAQHG020000005">
    <property type="protein sequence ID" value="KAL1589182.1"/>
    <property type="molecule type" value="Genomic_DNA"/>
</dbReference>
<evidence type="ECO:0000313" key="2">
    <source>
        <dbReference type="EMBL" id="KAL1589182.1"/>
    </source>
</evidence>
<feature type="region of interest" description="Disordered" evidence="1">
    <location>
        <begin position="169"/>
        <end position="192"/>
    </location>
</feature>
<comment type="caution">
    <text evidence="2">The sequence shown here is derived from an EMBL/GenBank/DDBJ whole genome shotgun (WGS) entry which is preliminary data.</text>
</comment>
<dbReference type="GeneID" id="96003640"/>
<accession>A0AB34KW68</accession>
<organism evidence="2 3">
    <name type="scientific">Cladosporium halotolerans</name>
    <dbReference type="NCBI Taxonomy" id="1052096"/>
    <lineage>
        <taxon>Eukaryota</taxon>
        <taxon>Fungi</taxon>
        <taxon>Dikarya</taxon>
        <taxon>Ascomycota</taxon>
        <taxon>Pezizomycotina</taxon>
        <taxon>Dothideomycetes</taxon>
        <taxon>Dothideomycetidae</taxon>
        <taxon>Cladosporiales</taxon>
        <taxon>Cladosporiaceae</taxon>
        <taxon>Cladosporium</taxon>
    </lineage>
</organism>
<protein>
    <submittedName>
        <fullName evidence="2">Uncharacterized protein</fullName>
    </submittedName>
</protein>
<name>A0AB34KW68_9PEZI</name>
<feature type="compositionally biased region" description="Polar residues" evidence="1">
    <location>
        <begin position="182"/>
        <end position="192"/>
    </location>
</feature>
<proteinExistence type="predicted"/>
<feature type="compositionally biased region" description="Polar residues" evidence="1">
    <location>
        <begin position="34"/>
        <end position="51"/>
    </location>
</feature>
<keyword evidence="3" id="KW-1185">Reference proteome</keyword>
<sequence length="192" mass="21070">MPSPRSSPAMRPTSPLSPRYEPSRFDTLQPPSPRTINPRQGNGSRRANTHSLKLPSLPRFHPANYPSAHSSMQATPDEGIANPPVSPRAHQRMYSDAQKHLLMYHHQTVATAARSNGKADEKPVSPRLAPLGSPGPVTPLELEQQDGYLVAGARQTGNGEPNDLVERLIREENRRNSTRSSQANNGPRPTSR</sequence>
<evidence type="ECO:0000256" key="1">
    <source>
        <dbReference type="SAM" id="MobiDB-lite"/>
    </source>
</evidence>
<dbReference type="Proteomes" id="UP000803884">
    <property type="component" value="Unassembled WGS sequence"/>
</dbReference>
<gene>
    <name evidence="2" type="ORF">WHR41_02196</name>
</gene>
<feature type="region of interest" description="Disordered" evidence="1">
    <location>
        <begin position="1"/>
        <end position="142"/>
    </location>
</feature>